<feature type="region of interest" description="Disordered" evidence="1">
    <location>
        <begin position="425"/>
        <end position="471"/>
    </location>
</feature>
<dbReference type="OrthoDB" id="297227at2759"/>
<feature type="region of interest" description="Disordered" evidence="1">
    <location>
        <begin position="362"/>
        <end position="389"/>
    </location>
</feature>
<dbReference type="Gene3D" id="1.10.418.10">
    <property type="entry name" value="Calponin-like domain"/>
    <property type="match status" value="2"/>
</dbReference>
<feature type="compositionally biased region" description="Basic residues" evidence="1">
    <location>
        <begin position="883"/>
        <end position="894"/>
    </location>
</feature>
<feature type="compositionally biased region" description="Basic and acidic residues" evidence="1">
    <location>
        <begin position="362"/>
        <end position="371"/>
    </location>
</feature>
<dbReference type="SUPFAM" id="SSF47576">
    <property type="entry name" value="Calponin-homology domain, CH-domain"/>
    <property type="match status" value="2"/>
</dbReference>
<feature type="compositionally biased region" description="Polar residues" evidence="1">
    <location>
        <begin position="41"/>
        <end position="52"/>
    </location>
</feature>
<proteinExistence type="predicted"/>
<feature type="domain" description="Calponin-homology (CH)" evidence="2">
    <location>
        <begin position="66"/>
        <end position="184"/>
    </location>
</feature>
<dbReference type="CDD" id="cd00014">
    <property type="entry name" value="CH_SF"/>
    <property type="match status" value="1"/>
</dbReference>
<keyword evidence="4" id="KW-1185">Reference proteome</keyword>
<feature type="region of interest" description="Disordered" evidence="1">
    <location>
        <begin position="812"/>
        <end position="901"/>
    </location>
</feature>
<gene>
    <name evidence="3" type="ORF">FGO68_gene16722</name>
</gene>
<sequence>MIMNSEEQFFISSQGPSQKHLLQENSPAHQLTKGQNSYIGMQQHPFTTSPAPSHSLHQRKSFEPPQKDTQALIDWVNSFNDPYCLLVNGLSDLVDGIALCHLVGFITCTVEDQQKIKELVYYEATSKTEDLSLQNLDLAVNILHSSNMPVPPDVKSIQPHHLWQAEHSGAHLIAFLKNLKQLHEILSYKQPSDKLLADDKQSFTPHYTSQSNNVIDESKAAITQHPFAPQVLPTPQLITPRTGGTASGDTRNTQSDQTNKQGNISSTKQDSTKRGGHSAQQFSQMKEATMIINSGGCDIQSFKENTQPFQQTQYSVVAPFQQQLSLQKQNDFKRFEQSFDLNAISPIGQRKRNPIMKDEYNSHTPTRESQHKVTQMNHNESNQSLPSAKVPRVNVQVAVQQQQYQMIETEEQQLERELHIIERSYKQSKDQQSEQKNSYNQVRGSQQRSASKLSSSQGSRVKKTSSQEQKERIRQMQLDLSDYQNVLKSAHLQLLNKKLPIPQEEEEPTYTLEPPQSFINESRSQIHQSRFPQILSERMPETQTKHKFQQRQDDQKSIRFQLENNSTARGIEQRLGITSNIDNEDIMSEMQTLNVRPESKEGATHKNGSSQGRAMMFNDIPIQSVDGKTKGRLLEWLSNDVKIIKNNQRLIDELPLYCKNGVFLCDLANRLSSRANTIKGVDRNPKNVTHILNNFNRVLDYLRSFPRFCPRYLWAHRYLMDGNPDVLWGLLDDIYHWHFNKISPNDPGHERNLLSSNSPKTQQERTLSPQQEQSPQKLQLAQYKATLPPKQMQPKKLDTSMNIVRQQVVVQARPESQTMIRSGSYSQLQQQRTPQRKTPQKTPQKNAIKNVGQESAKKENVNQENLTYNQPSSRSNGQNQSAQKRKQSSNKRRSGSGCTSPIAKDNFGNYFYLQQSGTELERNAGGLFKTSKSNFNVHQHIPITQEMEGELRSWLFTLKFGEYLSREFEYRDICHDPFCNGILLAELFSYLDKVTVLKLNFHPNTIAESRANVKKVLSLISQRKRDFPLRLLNDESIEKVLKRDRQTLYEILYFLKHSYPDMQSPSQAMINRVPSSKVLLNRN</sequence>
<feature type="compositionally biased region" description="Polar residues" evidence="1">
    <location>
        <begin position="862"/>
        <end position="882"/>
    </location>
</feature>
<feature type="compositionally biased region" description="Polar residues" evidence="1">
    <location>
        <begin position="372"/>
        <end position="386"/>
    </location>
</feature>
<feature type="compositionally biased region" description="Polar residues" evidence="1">
    <location>
        <begin position="236"/>
        <end position="269"/>
    </location>
</feature>
<feature type="compositionally biased region" description="Low complexity" evidence="1">
    <location>
        <begin position="445"/>
        <end position="459"/>
    </location>
</feature>
<feature type="compositionally biased region" description="Polar residues" evidence="1">
    <location>
        <begin position="753"/>
        <end position="778"/>
    </location>
</feature>
<feature type="compositionally biased region" description="Polar residues" evidence="1">
    <location>
        <begin position="434"/>
        <end position="444"/>
    </location>
</feature>
<accession>A0A8J8P6V9</accession>
<dbReference type="Proteomes" id="UP000785679">
    <property type="component" value="Unassembled WGS sequence"/>
</dbReference>
<dbReference type="InterPro" id="IPR001715">
    <property type="entry name" value="CH_dom"/>
</dbReference>
<dbReference type="InterPro" id="IPR036872">
    <property type="entry name" value="CH_dom_sf"/>
</dbReference>
<evidence type="ECO:0000259" key="2">
    <source>
        <dbReference type="PROSITE" id="PS50021"/>
    </source>
</evidence>
<name>A0A8J8P6V9_HALGN</name>
<evidence type="ECO:0000313" key="3">
    <source>
        <dbReference type="EMBL" id="TNV87024.1"/>
    </source>
</evidence>
<dbReference type="EMBL" id="RRYP01000670">
    <property type="protein sequence ID" value="TNV87024.1"/>
    <property type="molecule type" value="Genomic_DNA"/>
</dbReference>
<organism evidence="3 4">
    <name type="scientific">Halteria grandinella</name>
    <dbReference type="NCBI Taxonomy" id="5974"/>
    <lineage>
        <taxon>Eukaryota</taxon>
        <taxon>Sar</taxon>
        <taxon>Alveolata</taxon>
        <taxon>Ciliophora</taxon>
        <taxon>Intramacronucleata</taxon>
        <taxon>Spirotrichea</taxon>
        <taxon>Stichotrichia</taxon>
        <taxon>Sporadotrichida</taxon>
        <taxon>Halteriidae</taxon>
        <taxon>Halteria</taxon>
    </lineage>
</organism>
<dbReference type="PROSITE" id="PS50021">
    <property type="entry name" value="CH"/>
    <property type="match status" value="1"/>
</dbReference>
<reference evidence="3" key="1">
    <citation type="submission" date="2019-06" db="EMBL/GenBank/DDBJ databases">
        <authorList>
            <person name="Zheng W."/>
        </authorList>
    </citation>
    <scope>NUCLEOTIDE SEQUENCE</scope>
    <source>
        <strain evidence="3">QDHG01</strain>
    </source>
</reference>
<feature type="region of interest" description="Disordered" evidence="1">
    <location>
        <begin position="746"/>
        <end position="778"/>
    </location>
</feature>
<feature type="region of interest" description="Disordered" evidence="1">
    <location>
        <begin position="227"/>
        <end position="280"/>
    </location>
</feature>
<comment type="caution">
    <text evidence="3">The sequence shown here is derived from an EMBL/GenBank/DDBJ whole genome shotgun (WGS) entry which is preliminary data.</text>
</comment>
<dbReference type="AlphaFoldDB" id="A0A8J8P6V9"/>
<evidence type="ECO:0000313" key="4">
    <source>
        <dbReference type="Proteomes" id="UP000785679"/>
    </source>
</evidence>
<evidence type="ECO:0000256" key="1">
    <source>
        <dbReference type="SAM" id="MobiDB-lite"/>
    </source>
</evidence>
<feature type="compositionally biased region" description="Polar residues" evidence="1">
    <location>
        <begin position="812"/>
        <end position="828"/>
    </location>
</feature>
<protein>
    <recommendedName>
        <fullName evidence="2">Calponin-homology (CH) domain-containing protein</fullName>
    </recommendedName>
</protein>
<feature type="region of interest" description="Disordered" evidence="1">
    <location>
        <begin position="41"/>
        <end position="65"/>
    </location>
</feature>